<protein>
    <recommendedName>
        <fullName evidence="1">Nudix hydrolase domain-containing protein</fullName>
    </recommendedName>
</protein>
<evidence type="ECO:0000313" key="3">
    <source>
        <dbReference type="Proteomes" id="UP000178771"/>
    </source>
</evidence>
<organism evidence="2 3">
    <name type="scientific">candidate division WWE3 bacterium RIFCSPLOWO2_01_FULL_39_13</name>
    <dbReference type="NCBI Taxonomy" id="1802624"/>
    <lineage>
        <taxon>Bacteria</taxon>
        <taxon>Katanobacteria</taxon>
    </lineage>
</organism>
<dbReference type="SUPFAM" id="SSF55811">
    <property type="entry name" value="Nudix"/>
    <property type="match status" value="1"/>
</dbReference>
<dbReference type="InterPro" id="IPR015797">
    <property type="entry name" value="NUDIX_hydrolase-like_dom_sf"/>
</dbReference>
<proteinExistence type="predicted"/>
<dbReference type="Pfam" id="PF00293">
    <property type="entry name" value="NUDIX"/>
    <property type="match status" value="1"/>
</dbReference>
<dbReference type="InterPro" id="IPR000086">
    <property type="entry name" value="NUDIX_hydrolase_dom"/>
</dbReference>
<dbReference type="Proteomes" id="UP000178771">
    <property type="component" value="Unassembled WGS sequence"/>
</dbReference>
<dbReference type="EMBL" id="MEVH01000001">
    <property type="protein sequence ID" value="OGC52370.1"/>
    <property type="molecule type" value="Genomic_DNA"/>
</dbReference>
<dbReference type="STRING" id="1802624.A2982_00705"/>
<evidence type="ECO:0000259" key="1">
    <source>
        <dbReference type="PROSITE" id="PS51462"/>
    </source>
</evidence>
<accession>A0A1F4V5P0</accession>
<comment type="caution">
    <text evidence="2">The sequence shown here is derived from an EMBL/GenBank/DDBJ whole genome shotgun (WGS) entry which is preliminary data.</text>
</comment>
<name>A0A1F4V5P0_UNCKA</name>
<dbReference type="AlphaFoldDB" id="A0A1F4V5P0"/>
<evidence type="ECO:0000313" key="2">
    <source>
        <dbReference type="EMBL" id="OGC52370.1"/>
    </source>
</evidence>
<feature type="domain" description="Nudix hydrolase" evidence="1">
    <location>
        <begin position="22"/>
        <end position="172"/>
    </location>
</feature>
<dbReference type="Gene3D" id="3.90.79.10">
    <property type="entry name" value="Nucleoside Triphosphate Pyrophosphohydrolase"/>
    <property type="match status" value="1"/>
</dbReference>
<dbReference type="PROSITE" id="PS51462">
    <property type="entry name" value="NUDIX"/>
    <property type="match status" value="1"/>
</dbReference>
<gene>
    <name evidence="2" type="ORF">A2982_00705</name>
</gene>
<reference evidence="2 3" key="1">
    <citation type="journal article" date="2016" name="Nat. Commun.">
        <title>Thousands of microbial genomes shed light on interconnected biogeochemical processes in an aquifer system.</title>
        <authorList>
            <person name="Anantharaman K."/>
            <person name="Brown C.T."/>
            <person name="Hug L.A."/>
            <person name="Sharon I."/>
            <person name="Castelle C.J."/>
            <person name="Probst A.J."/>
            <person name="Thomas B.C."/>
            <person name="Singh A."/>
            <person name="Wilkins M.J."/>
            <person name="Karaoz U."/>
            <person name="Brodie E.L."/>
            <person name="Williams K.H."/>
            <person name="Hubbard S.S."/>
            <person name="Banfield J.F."/>
        </authorList>
    </citation>
    <scope>NUCLEOTIDE SEQUENCE [LARGE SCALE GENOMIC DNA]</scope>
</reference>
<dbReference type="CDD" id="cd02883">
    <property type="entry name" value="NUDIX_Hydrolase"/>
    <property type="match status" value="1"/>
</dbReference>
<sequence length="172" mass="19886">MGYEFKMDWYVGDSIQKEHKKLFVAQASCWIVTSDQKFILVSKDGKSWTVPAGHTEKSDGGYVKTAIREVREETGLDISLYEQNIKVLGYYVISAFDKLSGLLANKDIQVRLFLQHRQHSAELRLQPMERDSQVGKVRYSAPFSLSETIQKIPWFDKSCDLKEIKKLIEFDE</sequence>